<sequence>MLAANTASAPAATAGAKCSTAPAPPLAITGTVTAARTARSKARSNPALVPSASIELSRISPTPRSAPRAAHCTASIPVPRRPP</sequence>
<dbReference type="AlphaFoldDB" id="A0A916L810"/>
<proteinExistence type="predicted"/>
<gene>
    <name evidence="2" type="ORF">ERS007739_00510</name>
</gene>
<accession>A0A916L810</accession>
<organism evidence="2 3">
    <name type="scientific">Mycobacterium tuberculosis</name>
    <dbReference type="NCBI Taxonomy" id="1773"/>
    <lineage>
        <taxon>Bacteria</taxon>
        <taxon>Bacillati</taxon>
        <taxon>Actinomycetota</taxon>
        <taxon>Actinomycetes</taxon>
        <taxon>Mycobacteriales</taxon>
        <taxon>Mycobacteriaceae</taxon>
        <taxon>Mycobacterium</taxon>
        <taxon>Mycobacterium tuberculosis complex</taxon>
    </lineage>
</organism>
<evidence type="ECO:0000256" key="1">
    <source>
        <dbReference type="SAM" id="MobiDB-lite"/>
    </source>
</evidence>
<feature type="region of interest" description="Disordered" evidence="1">
    <location>
        <begin position="1"/>
        <end position="83"/>
    </location>
</feature>
<protein>
    <submittedName>
        <fullName evidence="2">Uncharacterized protein</fullName>
    </submittedName>
</protein>
<reference evidence="3" key="1">
    <citation type="submission" date="2015-03" db="EMBL/GenBank/DDBJ databases">
        <authorList>
            <consortium name="Pathogen Informatics"/>
        </authorList>
    </citation>
    <scope>NUCLEOTIDE SEQUENCE [LARGE SCALE GENOMIC DNA]</scope>
    <source>
        <strain evidence="3">N09902308</strain>
    </source>
</reference>
<evidence type="ECO:0000313" key="2">
    <source>
        <dbReference type="EMBL" id="COX01177.1"/>
    </source>
</evidence>
<dbReference type="EMBL" id="CSBK01000146">
    <property type="protein sequence ID" value="COX01177.1"/>
    <property type="molecule type" value="Genomic_DNA"/>
</dbReference>
<comment type="caution">
    <text evidence="2">The sequence shown here is derived from an EMBL/GenBank/DDBJ whole genome shotgun (WGS) entry which is preliminary data.</text>
</comment>
<name>A0A916L810_MYCTX</name>
<feature type="compositionally biased region" description="Low complexity" evidence="1">
    <location>
        <begin position="1"/>
        <end position="21"/>
    </location>
</feature>
<dbReference type="Proteomes" id="UP000039021">
    <property type="component" value="Unassembled WGS sequence"/>
</dbReference>
<evidence type="ECO:0000313" key="3">
    <source>
        <dbReference type="Proteomes" id="UP000039021"/>
    </source>
</evidence>